<dbReference type="RefSeq" id="WP_071316877.1">
    <property type="nucleotide sequence ID" value="NZ_CP063356.2"/>
</dbReference>
<evidence type="ECO:0000256" key="5">
    <source>
        <dbReference type="ARBA" id="ARBA00023284"/>
    </source>
</evidence>
<dbReference type="NCBIfam" id="NF002854">
    <property type="entry name" value="PRK03147.1"/>
    <property type="match status" value="1"/>
</dbReference>
<evidence type="ECO:0000313" key="8">
    <source>
        <dbReference type="EMBL" id="QOY35923.1"/>
    </source>
</evidence>
<keyword evidence="4" id="KW-1015">Disulfide bond</keyword>
<dbReference type="PANTHER" id="PTHR42852">
    <property type="entry name" value="THIOL:DISULFIDE INTERCHANGE PROTEIN DSBE"/>
    <property type="match status" value="1"/>
</dbReference>
<name>A0A1S2M414_9BACI</name>
<evidence type="ECO:0000313" key="9">
    <source>
        <dbReference type="Proteomes" id="UP000180175"/>
    </source>
</evidence>
<keyword evidence="9" id="KW-1185">Reference proteome</keyword>
<dbReference type="AlphaFoldDB" id="A0A1S2M414"/>
<gene>
    <name evidence="8" type="primary">resA</name>
    <name evidence="8" type="ORF">AWH56_025280</name>
    <name evidence="7" type="ORF">AWH56_09285</name>
</gene>
<reference evidence="7 9" key="1">
    <citation type="submission" date="2016-10" db="EMBL/GenBank/DDBJ databases">
        <title>Draft genome sequences of four alkaliphilic bacteria belonging to the Anaerobacillus genus.</title>
        <authorList>
            <person name="Bassil N.M."/>
            <person name="Lloyd J.R."/>
        </authorList>
    </citation>
    <scope>NUCLEOTIDE SEQUENCE [LARGE SCALE GENOMIC DNA]</scope>
    <source>
        <strain evidence="7 9">NB2006</strain>
    </source>
</reference>
<evidence type="ECO:0000256" key="3">
    <source>
        <dbReference type="ARBA" id="ARBA00022968"/>
    </source>
</evidence>
<dbReference type="GO" id="GO:0030313">
    <property type="term" value="C:cell envelope"/>
    <property type="evidence" value="ECO:0007669"/>
    <property type="project" value="UniProtKB-SubCell"/>
</dbReference>
<dbReference type="PROSITE" id="PS51352">
    <property type="entry name" value="THIOREDOXIN_2"/>
    <property type="match status" value="1"/>
</dbReference>
<organism evidence="7 9">
    <name type="scientific">Anaerobacillus isosaccharinicus</name>
    <dbReference type="NCBI Taxonomy" id="1532552"/>
    <lineage>
        <taxon>Bacteria</taxon>
        <taxon>Bacillati</taxon>
        <taxon>Bacillota</taxon>
        <taxon>Bacilli</taxon>
        <taxon>Bacillales</taxon>
        <taxon>Bacillaceae</taxon>
        <taxon>Anaerobacillus</taxon>
    </lineage>
</organism>
<dbReference type="GO" id="GO:0016491">
    <property type="term" value="F:oxidoreductase activity"/>
    <property type="evidence" value="ECO:0007669"/>
    <property type="project" value="InterPro"/>
</dbReference>
<dbReference type="InterPro" id="IPR036249">
    <property type="entry name" value="Thioredoxin-like_sf"/>
</dbReference>
<dbReference type="EMBL" id="LQXD01000079">
    <property type="protein sequence ID" value="OIJ19356.1"/>
    <property type="molecule type" value="Genomic_DNA"/>
</dbReference>
<dbReference type="Pfam" id="PF00578">
    <property type="entry name" value="AhpC-TSA"/>
    <property type="match status" value="1"/>
</dbReference>
<protein>
    <submittedName>
        <fullName evidence="7 8">Thiol-disulfide oxidoreductase</fullName>
    </submittedName>
</protein>
<evidence type="ECO:0000256" key="4">
    <source>
        <dbReference type="ARBA" id="ARBA00023157"/>
    </source>
</evidence>
<comment type="subcellular location">
    <subcellularLocation>
        <location evidence="1">Cell envelope</location>
    </subcellularLocation>
</comment>
<dbReference type="Proteomes" id="UP000180175">
    <property type="component" value="Chromosome"/>
</dbReference>
<evidence type="ECO:0000256" key="1">
    <source>
        <dbReference type="ARBA" id="ARBA00004196"/>
    </source>
</evidence>
<dbReference type="SUPFAM" id="SSF52833">
    <property type="entry name" value="Thioredoxin-like"/>
    <property type="match status" value="1"/>
</dbReference>
<reference evidence="8" key="4">
    <citation type="submission" date="2020-10" db="EMBL/GenBank/DDBJ databases">
        <authorList>
            <person name="Bassil N.M."/>
            <person name="Lloyd J.R."/>
        </authorList>
    </citation>
    <scope>NUCLEOTIDE SEQUENCE</scope>
    <source>
        <strain evidence="8">NB2006</strain>
    </source>
</reference>
<evidence type="ECO:0000259" key="6">
    <source>
        <dbReference type="PROSITE" id="PS51352"/>
    </source>
</evidence>
<reference evidence="8 9" key="3">
    <citation type="journal article" date="2019" name="Int. J. Syst. Evol. Microbiol.">
        <title>Anaerobacillus isosaccharinicus sp. nov., an alkaliphilic bacterium which degrades isosaccharinic acid.</title>
        <authorList>
            <person name="Bassil N.M."/>
            <person name="Lloyd J.R."/>
        </authorList>
    </citation>
    <scope>NUCLEOTIDE SEQUENCE [LARGE SCALE GENOMIC DNA]</scope>
    <source>
        <strain evidence="8 9">NB2006</strain>
    </source>
</reference>
<dbReference type="InterPro" id="IPR050553">
    <property type="entry name" value="Thioredoxin_ResA/DsbE_sf"/>
</dbReference>
<dbReference type="CDD" id="cd02966">
    <property type="entry name" value="TlpA_like_family"/>
    <property type="match status" value="1"/>
</dbReference>
<sequence length="176" mass="20043">MKNRRFITRLVVLLGITIALGYTFYTSFLNQKDIVSVGDLAPNFVLTDLEGNEIELADLKGKGVFLNFWATVCPPCRDEMPYMENSYQQYKDQGIEIIAVNFDEAPLAIERFVQRYGLTFPILLDRGLQVSQVYGVRELPATFLIDENGVVIERRIGGLTEQMVENYVQKILPTPQ</sequence>
<dbReference type="InterPro" id="IPR013766">
    <property type="entry name" value="Thioredoxin_domain"/>
</dbReference>
<dbReference type="GO" id="GO:0016209">
    <property type="term" value="F:antioxidant activity"/>
    <property type="evidence" value="ECO:0007669"/>
    <property type="project" value="InterPro"/>
</dbReference>
<dbReference type="EMBL" id="CP063356">
    <property type="protein sequence ID" value="QOY35923.1"/>
    <property type="molecule type" value="Genomic_DNA"/>
</dbReference>
<proteinExistence type="predicted"/>
<dbReference type="Gene3D" id="3.40.30.10">
    <property type="entry name" value="Glutaredoxin"/>
    <property type="match status" value="1"/>
</dbReference>
<evidence type="ECO:0000256" key="2">
    <source>
        <dbReference type="ARBA" id="ARBA00022748"/>
    </source>
</evidence>
<dbReference type="GO" id="GO:0017004">
    <property type="term" value="P:cytochrome complex assembly"/>
    <property type="evidence" value="ECO:0007669"/>
    <property type="project" value="UniProtKB-KW"/>
</dbReference>
<dbReference type="KEGG" id="aia:AWH56_025280"/>
<dbReference type="PANTHER" id="PTHR42852:SF6">
    <property type="entry name" value="THIOL:DISULFIDE INTERCHANGE PROTEIN DSBE"/>
    <property type="match status" value="1"/>
</dbReference>
<evidence type="ECO:0000313" key="7">
    <source>
        <dbReference type="EMBL" id="OIJ19356.1"/>
    </source>
</evidence>
<accession>A0A1S2M414</accession>
<dbReference type="InterPro" id="IPR000866">
    <property type="entry name" value="AhpC/TSA"/>
</dbReference>
<dbReference type="OrthoDB" id="25753at2"/>
<feature type="domain" description="Thioredoxin" evidence="6">
    <location>
        <begin position="35"/>
        <end position="173"/>
    </location>
</feature>
<keyword evidence="3" id="KW-0812">Transmembrane</keyword>
<keyword evidence="2" id="KW-0201">Cytochrome c-type biogenesis</keyword>
<reference evidence="8 9" key="2">
    <citation type="journal article" date="2017" name="Genome Announc.">
        <title>Draft Genome Sequences of Four Alkaliphilic Bacteria Belonging to the Anaerobacillus Genus.</title>
        <authorList>
            <person name="Bassil N.M."/>
            <person name="Lloyd J.R."/>
        </authorList>
    </citation>
    <scope>NUCLEOTIDE SEQUENCE [LARGE SCALE GENOMIC DNA]</scope>
    <source>
        <strain evidence="8 9">NB2006</strain>
    </source>
</reference>
<keyword evidence="5" id="KW-0676">Redox-active center</keyword>
<keyword evidence="3" id="KW-0735">Signal-anchor</keyword>